<dbReference type="AlphaFoldDB" id="F6BF15"/>
<evidence type="ECO:0000313" key="1">
    <source>
        <dbReference type="EMBL" id="AEF95751.1"/>
    </source>
</evidence>
<keyword evidence="2" id="KW-1185">Reference proteome</keyword>
<dbReference type="SUPFAM" id="SSF46785">
    <property type="entry name" value="Winged helix' DNA-binding domain"/>
    <property type="match status" value="1"/>
</dbReference>
<dbReference type="InterPro" id="IPR036390">
    <property type="entry name" value="WH_DNA-bd_sf"/>
</dbReference>
<dbReference type="STRING" id="880724.Metig_0194"/>
<dbReference type="Gene3D" id="1.10.10.10">
    <property type="entry name" value="Winged helix-like DNA-binding domain superfamily/Winged helix DNA-binding domain"/>
    <property type="match status" value="1"/>
</dbReference>
<dbReference type="RefSeq" id="WP_013798360.1">
    <property type="nucleotide sequence ID" value="NC_015562.1"/>
</dbReference>
<dbReference type="EMBL" id="CP002737">
    <property type="protein sequence ID" value="AEF95751.1"/>
    <property type="molecule type" value="Genomic_DNA"/>
</dbReference>
<dbReference type="InterPro" id="IPR036388">
    <property type="entry name" value="WH-like_DNA-bd_sf"/>
</dbReference>
<proteinExistence type="predicted"/>
<organism evidence="2">
    <name type="scientific">Methanotorris igneus (strain DSM 5666 / JCM 11834 / Kol 5)</name>
    <dbReference type="NCBI Taxonomy" id="880724"/>
    <lineage>
        <taxon>Archaea</taxon>
        <taxon>Methanobacteriati</taxon>
        <taxon>Methanobacteriota</taxon>
        <taxon>Methanomada group</taxon>
        <taxon>Methanococci</taxon>
        <taxon>Methanococcales</taxon>
        <taxon>Methanocaldococcaceae</taxon>
        <taxon>Methanotorris</taxon>
    </lineage>
</organism>
<name>F6BF15_METIK</name>
<dbReference type="KEGG" id="mig:Metig_0194"/>
<dbReference type="HOGENOM" id="CLU_1881085_0_0_2"/>
<dbReference type="GeneID" id="10643029"/>
<dbReference type="Proteomes" id="UP000009227">
    <property type="component" value="Chromosome"/>
</dbReference>
<dbReference type="OrthoDB" id="65987at2157"/>
<gene>
    <name evidence="1" type="ordered locus">Metig_0194</name>
</gene>
<reference evidence="1 2" key="1">
    <citation type="submission" date="2011-05" db="EMBL/GenBank/DDBJ databases">
        <title>Complete sequence of Methanotorris igneus Kol 5.</title>
        <authorList>
            <consortium name="US DOE Joint Genome Institute"/>
            <person name="Lucas S."/>
            <person name="Han J."/>
            <person name="Lapidus A."/>
            <person name="Cheng J.-F."/>
            <person name="Goodwin L."/>
            <person name="Pitluck S."/>
            <person name="Peters L."/>
            <person name="Mikhailova N."/>
            <person name="Chertkov O."/>
            <person name="Han C."/>
            <person name="Tapia R."/>
            <person name="Land M."/>
            <person name="Hauser L."/>
            <person name="Kyrpides N."/>
            <person name="Ivanova N."/>
            <person name="Pagani I."/>
            <person name="Sieprawska-Lupa M."/>
            <person name="Whitman W."/>
            <person name="Woyke T."/>
        </authorList>
    </citation>
    <scope>NUCLEOTIDE SEQUENCE [LARGE SCALE GENOMIC DNA]</scope>
    <source>
        <strain evidence="2">DSM 5666 / JCM 11834 / Kol 5</strain>
    </source>
</reference>
<protein>
    <submittedName>
        <fullName evidence="1">Uncharacterized protein</fullName>
    </submittedName>
</protein>
<sequence length="135" mass="16062">MPKKVHDKLKIMEDILILGKKGEELTIYNITKKLNQNIKNLKCVDIEKHYIKEQTISDAINELKKLNCLEIKSIEKTKTGKEKKIYKLTENSEKIFEIYKKDYSKIHKILKIMRSDEISDDELDIIIFILKRLLR</sequence>
<evidence type="ECO:0000313" key="2">
    <source>
        <dbReference type="Proteomes" id="UP000009227"/>
    </source>
</evidence>
<accession>F6BF15</accession>